<proteinExistence type="predicted"/>
<dbReference type="Pfam" id="PF00571">
    <property type="entry name" value="CBS"/>
    <property type="match status" value="1"/>
</dbReference>
<dbReference type="RefSeq" id="WP_004624788.1">
    <property type="nucleotide sequence ID" value="NZ_JACXWY010000021.1"/>
</dbReference>
<dbReference type="InterPro" id="IPR046342">
    <property type="entry name" value="CBS_dom_sf"/>
</dbReference>
<name>A0A927EEK3_9HYPH</name>
<evidence type="ECO:0000256" key="1">
    <source>
        <dbReference type="PROSITE-ProRule" id="PRU00703"/>
    </source>
</evidence>
<dbReference type="PANTHER" id="PTHR43773:SF1">
    <property type="entry name" value="MAGNESIUM TRANSPORTER MGTE"/>
    <property type="match status" value="1"/>
</dbReference>
<dbReference type="InterPro" id="IPR000644">
    <property type="entry name" value="CBS_dom"/>
</dbReference>
<evidence type="ECO:0000259" key="2">
    <source>
        <dbReference type="PROSITE" id="PS51371"/>
    </source>
</evidence>
<dbReference type="Pfam" id="PF03448">
    <property type="entry name" value="MgtE_N"/>
    <property type="match status" value="1"/>
</dbReference>
<evidence type="ECO:0000313" key="3">
    <source>
        <dbReference type="EMBL" id="MBD3848660.1"/>
    </source>
</evidence>
<dbReference type="GO" id="GO:0016020">
    <property type="term" value="C:membrane"/>
    <property type="evidence" value="ECO:0007669"/>
    <property type="project" value="InterPro"/>
</dbReference>
<dbReference type="PROSITE" id="PS51371">
    <property type="entry name" value="CBS"/>
    <property type="match status" value="1"/>
</dbReference>
<gene>
    <name evidence="3" type="ORF">IED13_23435</name>
</gene>
<sequence length="425" mass="45897">MTPNATDAPHAPVHETVSLVSMFKHGVVDANGAPAGRLEDVVAVLRDNDYPLLKGLLVGSGPVFVPMADVIEIKPDGAVRIAAGERRPFSQEAGETLLKAEMLGRRLVDLPRGVLVKAHDVRFDATPSGWRMVSVDVHKHSWLHFGSHEHHPARDWHDFLPLTRDAAQARSTSSLGRIEALKPAQIADIIERAPSQEQDVLLALVHTDPSLEANVFEELDDDKQAQLLKSRNDDEVADVLSRMRADDAADAIMELPQERRQNVLDRLPTATKMKVSMLLGFNSATAGGLMGADFLAVPEDRTIGDALEQLRTLTTVQPEALVTIHSLNADGALAGTLSVVRALQLSPSTLLRDAVDARAIVASPDDDIIAVTTRMADFNLLSLPVVDAEGKLLGLVTVDDALEAAIPQDWARREGASGSPQRRLG</sequence>
<dbReference type="InterPro" id="IPR006668">
    <property type="entry name" value="Mg_transptr_MgtE_intracell_dom"/>
</dbReference>
<dbReference type="AlphaFoldDB" id="A0A927EEK3"/>
<dbReference type="GO" id="GO:0015095">
    <property type="term" value="F:magnesium ion transmembrane transporter activity"/>
    <property type="evidence" value="ECO:0007669"/>
    <property type="project" value="InterPro"/>
</dbReference>
<keyword evidence="4" id="KW-1185">Reference proteome</keyword>
<dbReference type="SUPFAM" id="SSF158791">
    <property type="entry name" value="MgtE N-terminal domain-like"/>
    <property type="match status" value="1"/>
</dbReference>
<feature type="domain" description="CBS" evidence="2">
    <location>
        <begin position="355"/>
        <end position="412"/>
    </location>
</feature>
<dbReference type="SMART" id="SM00116">
    <property type="entry name" value="CBS"/>
    <property type="match status" value="2"/>
</dbReference>
<dbReference type="Gene3D" id="3.10.580.10">
    <property type="entry name" value="CBS-domain"/>
    <property type="match status" value="1"/>
</dbReference>
<accession>A0A927EEK3</accession>
<dbReference type="CDD" id="cd04606">
    <property type="entry name" value="CBS_pair_Mg_transporter"/>
    <property type="match status" value="1"/>
</dbReference>
<protein>
    <submittedName>
        <fullName evidence="3">Magnesium transporter</fullName>
    </submittedName>
</protein>
<comment type="caution">
    <text evidence="3">The sequence shown here is derived from an EMBL/GenBank/DDBJ whole genome shotgun (WGS) entry which is preliminary data.</text>
</comment>
<keyword evidence="1" id="KW-0129">CBS domain</keyword>
<organism evidence="3 4">
    <name type="scientific">Bosea spartocytisi</name>
    <dbReference type="NCBI Taxonomy" id="2773451"/>
    <lineage>
        <taxon>Bacteria</taxon>
        <taxon>Pseudomonadati</taxon>
        <taxon>Pseudomonadota</taxon>
        <taxon>Alphaproteobacteria</taxon>
        <taxon>Hyphomicrobiales</taxon>
        <taxon>Boseaceae</taxon>
        <taxon>Bosea</taxon>
    </lineage>
</organism>
<dbReference type="SUPFAM" id="SSF54631">
    <property type="entry name" value="CBS-domain pair"/>
    <property type="match status" value="1"/>
</dbReference>
<dbReference type="InterPro" id="IPR006669">
    <property type="entry name" value="MgtE_transporter"/>
</dbReference>
<dbReference type="InterPro" id="IPR038076">
    <property type="entry name" value="MgtE_N_sf"/>
</dbReference>
<dbReference type="EMBL" id="JACXWY010000021">
    <property type="protein sequence ID" value="MBD3848660.1"/>
    <property type="molecule type" value="Genomic_DNA"/>
</dbReference>
<reference evidence="3" key="1">
    <citation type="submission" date="2020-09" db="EMBL/GenBank/DDBJ databases">
        <title>Bosea spartocytisi sp. nov. a root nodule endophyte of Spartocytisus supranubius in the high mountain ecosystem fo the Teide National Park (Canary Islands, Spain).</title>
        <authorList>
            <person name="Pulido-Suarez L."/>
            <person name="Peix A."/>
            <person name="Igual J.M."/>
            <person name="Socas-Perez N."/>
            <person name="Velazquez E."/>
            <person name="Flores-Felix J.D."/>
            <person name="Leon-Barrios M."/>
        </authorList>
    </citation>
    <scope>NUCLEOTIDE SEQUENCE</scope>
    <source>
        <strain evidence="3">SSUT16</strain>
    </source>
</reference>
<dbReference type="Proteomes" id="UP000619295">
    <property type="component" value="Unassembled WGS sequence"/>
</dbReference>
<dbReference type="PANTHER" id="PTHR43773">
    <property type="entry name" value="MAGNESIUM TRANSPORTER MGTE"/>
    <property type="match status" value="1"/>
</dbReference>
<dbReference type="Gene3D" id="1.25.60.10">
    <property type="entry name" value="MgtE N-terminal domain-like"/>
    <property type="match status" value="1"/>
</dbReference>
<dbReference type="SMART" id="SM00924">
    <property type="entry name" value="MgtE_N"/>
    <property type="match status" value="1"/>
</dbReference>
<evidence type="ECO:0000313" key="4">
    <source>
        <dbReference type="Proteomes" id="UP000619295"/>
    </source>
</evidence>